<dbReference type="OrthoDB" id="961266at2"/>
<evidence type="ECO:0000313" key="3">
    <source>
        <dbReference type="Proteomes" id="UP000198836"/>
    </source>
</evidence>
<evidence type="ECO:0000256" key="1">
    <source>
        <dbReference type="SAM" id="MobiDB-lite"/>
    </source>
</evidence>
<organism evidence="2 3">
    <name type="scientific">Pedobacter suwonensis</name>
    <dbReference type="NCBI Taxonomy" id="332999"/>
    <lineage>
        <taxon>Bacteria</taxon>
        <taxon>Pseudomonadati</taxon>
        <taxon>Bacteroidota</taxon>
        <taxon>Sphingobacteriia</taxon>
        <taxon>Sphingobacteriales</taxon>
        <taxon>Sphingobacteriaceae</taxon>
        <taxon>Pedobacter</taxon>
    </lineage>
</organism>
<accession>A0A1I0SP02</accession>
<dbReference type="EMBL" id="FOJM01000002">
    <property type="protein sequence ID" value="SFA41240.1"/>
    <property type="molecule type" value="Genomic_DNA"/>
</dbReference>
<dbReference type="Proteomes" id="UP000198836">
    <property type="component" value="Unassembled WGS sequence"/>
</dbReference>
<gene>
    <name evidence="2" type="ORF">SAMN04488511_102277</name>
</gene>
<reference evidence="3" key="1">
    <citation type="submission" date="2016-10" db="EMBL/GenBank/DDBJ databases">
        <authorList>
            <person name="Varghese N."/>
            <person name="Submissions S."/>
        </authorList>
    </citation>
    <scope>NUCLEOTIDE SEQUENCE [LARGE SCALE GENOMIC DNA]</scope>
    <source>
        <strain evidence="3">DSM 18130</strain>
    </source>
</reference>
<name>A0A1I0SP02_9SPHI</name>
<evidence type="ECO:0000313" key="2">
    <source>
        <dbReference type="EMBL" id="SFA41240.1"/>
    </source>
</evidence>
<feature type="region of interest" description="Disordered" evidence="1">
    <location>
        <begin position="270"/>
        <end position="307"/>
    </location>
</feature>
<dbReference type="STRING" id="332999.SAMN04488511_102277"/>
<dbReference type="PROSITE" id="PS51257">
    <property type="entry name" value="PROKAR_LIPOPROTEIN"/>
    <property type="match status" value="1"/>
</dbReference>
<sequence length="517" mass="56101">MKKNALLVLSLLLCGCLLIFACRKDLNNYLLDRDSASSPLIESAKIWRLRNLTFDKANGTAPSKILKPHWQDAWQIKSSDGSLLLIVPTSEHFISNSDVKVRRFFVFTTKNGNVEKGRILELIGFKYNVEANLDLILKNIGSNISSDFSGSVIEYDINYRRLNSIGYLKGKKIDMAAEIINIGPDEIGHLYKSAQKKGGTGKLMLSGNNNLVMSQEDCPYVQPVFLNFPATLCQDGYVTVEHSFTYDPLTGCLLSETYTYMYQTCPGVSTSNPGQGSGSGSGSGSGTGSSNPDYGGNPGGGGSVQEQLADTDFDWSDISDNEVLTDPNADEEFDPFQNGPFPKVTNVIAKDKFVPFRTVNGEAVNCLTLSKEMLAKKGYTCSGYLPSTQTFQTFGQNGVNLNTTQKAITYLQSALSQGIPVLVGVDAFAGSSNADNVTDHFVVIVGSGVDPVKGNYFNFYDSSTNNSTKGTSDQNRLYYNSTTGKISGPTQTGYTSQASNPGHDYIVTQVRKSIPKP</sequence>
<feature type="compositionally biased region" description="Gly residues" evidence="1">
    <location>
        <begin position="275"/>
        <end position="287"/>
    </location>
</feature>
<protein>
    <recommendedName>
        <fullName evidence="4">Peptidase_C39 like family protein</fullName>
    </recommendedName>
</protein>
<dbReference type="RefSeq" id="WP_090980512.1">
    <property type="nucleotide sequence ID" value="NZ_FOJM01000002.1"/>
</dbReference>
<dbReference type="AlphaFoldDB" id="A0A1I0SP02"/>
<keyword evidence="3" id="KW-1185">Reference proteome</keyword>
<evidence type="ECO:0008006" key="4">
    <source>
        <dbReference type="Google" id="ProtNLM"/>
    </source>
</evidence>
<proteinExistence type="predicted"/>